<name>A0A5C6AJ26_9BACT</name>
<dbReference type="SUPFAM" id="SSF57716">
    <property type="entry name" value="Glucocorticoid receptor-like (DNA-binding domain)"/>
    <property type="match status" value="1"/>
</dbReference>
<protein>
    <submittedName>
        <fullName evidence="6">General stress protein 16O</fullName>
    </submittedName>
</protein>
<reference evidence="6 7" key="1">
    <citation type="submission" date="2019-02" db="EMBL/GenBank/DDBJ databases">
        <title>Deep-cultivation of Planctomycetes and their phenomic and genomic characterization uncovers novel biology.</title>
        <authorList>
            <person name="Wiegand S."/>
            <person name="Jogler M."/>
            <person name="Boedeker C."/>
            <person name="Pinto D."/>
            <person name="Vollmers J."/>
            <person name="Rivas-Marin E."/>
            <person name="Kohn T."/>
            <person name="Peeters S.H."/>
            <person name="Heuer A."/>
            <person name="Rast P."/>
            <person name="Oberbeckmann S."/>
            <person name="Bunk B."/>
            <person name="Jeske O."/>
            <person name="Meyerdierks A."/>
            <person name="Storesund J.E."/>
            <person name="Kallscheuer N."/>
            <person name="Luecker S."/>
            <person name="Lage O.M."/>
            <person name="Pohl T."/>
            <person name="Merkel B.J."/>
            <person name="Hornburger P."/>
            <person name="Mueller R.-W."/>
            <person name="Bruemmer F."/>
            <person name="Labrenz M."/>
            <person name="Spormann A.M."/>
            <person name="Op Den Camp H."/>
            <person name="Overmann J."/>
            <person name="Amann R."/>
            <person name="Jetten M.S.M."/>
            <person name="Mascher T."/>
            <person name="Medema M.H."/>
            <person name="Devos D.P."/>
            <person name="Kaster A.-K."/>
            <person name="Ovreas L."/>
            <person name="Rohde M."/>
            <person name="Galperin M.Y."/>
            <person name="Jogler C."/>
        </authorList>
    </citation>
    <scope>NUCLEOTIDE SEQUENCE [LARGE SCALE GENOMIC DNA]</scope>
    <source>
        <strain evidence="6 7">Pla52n</strain>
    </source>
</reference>
<sequence>MTRKQAIEKLKATLIQRREGLRRTVAGDLKLLQKMHRPKSGDILDAVADSVQDELNSQLLEAESKELQAIDDAIARMDNDSYGICEGCGKSIPLTRLRAVPHANDCIECRRLLERKRKHPAASMNRVFDQYEPDPV</sequence>
<dbReference type="OrthoDB" id="9811543at2"/>
<keyword evidence="1" id="KW-0479">Metal-binding</keyword>
<proteinExistence type="predicted"/>
<dbReference type="PROSITE" id="PS51128">
    <property type="entry name" value="ZF_DKSA_2"/>
    <property type="match status" value="1"/>
</dbReference>
<dbReference type="SUPFAM" id="SSF109635">
    <property type="entry name" value="DnaK suppressor protein DksA, alpha-hairpin domain"/>
    <property type="match status" value="1"/>
</dbReference>
<dbReference type="Gene3D" id="1.20.120.910">
    <property type="entry name" value="DksA, coiled-coil domain"/>
    <property type="match status" value="1"/>
</dbReference>
<evidence type="ECO:0000256" key="4">
    <source>
        <dbReference type="PROSITE-ProRule" id="PRU00510"/>
    </source>
</evidence>
<dbReference type="PANTHER" id="PTHR33823:SF4">
    <property type="entry name" value="GENERAL STRESS PROTEIN 16O"/>
    <property type="match status" value="1"/>
</dbReference>
<gene>
    <name evidence="6" type="primary">yocK</name>
    <name evidence="6" type="ORF">Pla52n_47530</name>
</gene>
<evidence type="ECO:0000313" key="7">
    <source>
        <dbReference type="Proteomes" id="UP000320176"/>
    </source>
</evidence>
<keyword evidence="3" id="KW-0862">Zinc</keyword>
<dbReference type="InterPro" id="IPR000962">
    <property type="entry name" value="Znf_DskA_TraR"/>
</dbReference>
<dbReference type="PANTHER" id="PTHR33823">
    <property type="entry name" value="RNA POLYMERASE-BINDING TRANSCRIPTION FACTOR DKSA-RELATED"/>
    <property type="match status" value="1"/>
</dbReference>
<feature type="domain" description="Zinc finger DksA/TraR C4-type" evidence="5">
    <location>
        <begin position="81"/>
        <end position="114"/>
    </location>
</feature>
<comment type="caution">
    <text evidence="6">The sequence shown here is derived from an EMBL/GenBank/DDBJ whole genome shotgun (WGS) entry which is preliminary data.</text>
</comment>
<evidence type="ECO:0000256" key="1">
    <source>
        <dbReference type="ARBA" id="ARBA00022723"/>
    </source>
</evidence>
<dbReference type="PROSITE" id="PS01102">
    <property type="entry name" value="ZF_DKSA_1"/>
    <property type="match status" value="1"/>
</dbReference>
<evidence type="ECO:0000259" key="5">
    <source>
        <dbReference type="Pfam" id="PF01258"/>
    </source>
</evidence>
<dbReference type="EMBL" id="SJPN01000006">
    <property type="protein sequence ID" value="TWT98243.1"/>
    <property type="molecule type" value="Genomic_DNA"/>
</dbReference>
<dbReference type="GO" id="GO:0008270">
    <property type="term" value="F:zinc ion binding"/>
    <property type="evidence" value="ECO:0007669"/>
    <property type="project" value="UniProtKB-KW"/>
</dbReference>
<accession>A0A5C6AJ26</accession>
<keyword evidence="2" id="KW-0863">Zinc-finger</keyword>
<dbReference type="InterPro" id="IPR037187">
    <property type="entry name" value="DnaK_N"/>
</dbReference>
<dbReference type="Pfam" id="PF01258">
    <property type="entry name" value="zf-dskA_traR"/>
    <property type="match status" value="1"/>
</dbReference>
<feature type="zinc finger region" description="dksA C4-type" evidence="4">
    <location>
        <begin position="85"/>
        <end position="109"/>
    </location>
</feature>
<keyword evidence="7" id="KW-1185">Reference proteome</keyword>
<evidence type="ECO:0000256" key="3">
    <source>
        <dbReference type="ARBA" id="ARBA00022833"/>
    </source>
</evidence>
<dbReference type="Proteomes" id="UP000320176">
    <property type="component" value="Unassembled WGS sequence"/>
</dbReference>
<dbReference type="AlphaFoldDB" id="A0A5C6AJ26"/>
<evidence type="ECO:0000313" key="6">
    <source>
        <dbReference type="EMBL" id="TWT98243.1"/>
    </source>
</evidence>
<dbReference type="InterPro" id="IPR020458">
    <property type="entry name" value="Znf_DskA_TraR_CS"/>
</dbReference>
<organism evidence="6 7">
    <name type="scientific">Stieleria varia</name>
    <dbReference type="NCBI Taxonomy" id="2528005"/>
    <lineage>
        <taxon>Bacteria</taxon>
        <taxon>Pseudomonadati</taxon>
        <taxon>Planctomycetota</taxon>
        <taxon>Planctomycetia</taxon>
        <taxon>Pirellulales</taxon>
        <taxon>Pirellulaceae</taxon>
        <taxon>Stieleria</taxon>
    </lineage>
</organism>
<evidence type="ECO:0000256" key="2">
    <source>
        <dbReference type="ARBA" id="ARBA00022771"/>
    </source>
</evidence>
<dbReference type="RefSeq" id="WP_146521871.1">
    <property type="nucleotide sequence ID" value="NZ_CP151726.1"/>
</dbReference>